<proteinExistence type="predicted"/>
<name>A0A317JP41_9BACT</name>
<organism evidence="2 3">
    <name type="scientific">Candidatus Cerribacteria bacterium 'Amazon FNV 2010 28 9'</name>
    <dbReference type="NCBI Taxonomy" id="2081795"/>
    <lineage>
        <taxon>Bacteria</taxon>
        <taxon>Candidatus Cerribacteria</taxon>
    </lineage>
</organism>
<feature type="domain" description="Methyltransferase type 11" evidence="1">
    <location>
        <begin position="152"/>
        <end position="191"/>
    </location>
</feature>
<evidence type="ECO:0000313" key="2">
    <source>
        <dbReference type="EMBL" id="PWU23640.1"/>
    </source>
</evidence>
<dbReference type="GO" id="GO:0008757">
    <property type="term" value="F:S-adenosylmethionine-dependent methyltransferase activity"/>
    <property type="evidence" value="ECO:0007669"/>
    <property type="project" value="InterPro"/>
</dbReference>
<dbReference type="AlphaFoldDB" id="A0A317JP41"/>
<reference evidence="2 3" key="1">
    <citation type="submission" date="2018-02" db="EMBL/GenBank/DDBJ databases">
        <title>Genomic Reconstructions from Amazon Rainforest and Pasture Soil Reveal Novel Insights into the Physiology of Candidate Phyla in Tropical Sites.</title>
        <authorList>
            <person name="Kroeger M.E."/>
            <person name="Delmont T."/>
            <person name="Eren A.M."/>
            <person name="Guo J."/>
            <person name="Meyer K.M."/>
            <person name="Khan K."/>
            <person name="Rodrigues J.L.M."/>
            <person name="Bohannan B.J.M."/>
            <person name="Tringe S."/>
            <person name="Borges C.D."/>
            <person name="Tiedje J."/>
            <person name="Tsai S.M."/>
            <person name="Nusslein K."/>
        </authorList>
    </citation>
    <scope>NUCLEOTIDE SEQUENCE [LARGE SCALE GENOMIC DNA]</scope>
    <source>
        <strain evidence="2">Amazon FNV 2010 28 9</strain>
    </source>
</reference>
<dbReference type="InterPro" id="IPR029063">
    <property type="entry name" value="SAM-dependent_MTases_sf"/>
</dbReference>
<dbReference type="Proteomes" id="UP000246104">
    <property type="component" value="Unassembled WGS sequence"/>
</dbReference>
<evidence type="ECO:0000259" key="1">
    <source>
        <dbReference type="Pfam" id="PF08241"/>
    </source>
</evidence>
<gene>
    <name evidence="2" type="ORF">C5B42_02315</name>
</gene>
<protein>
    <recommendedName>
        <fullName evidence="1">Methyltransferase type 11 domain-containing protein</fullName>
    </recommendedName>
</protein>
<dbReference type="InterPro" id="IPR013216">
    <property type="entry name" value="Methyltransf_11"/>
</dbReference>
<dbReference type="EMBL" id="PSRQ01000027">
    <property type="protein sequence ID" value="PWU23640.1"/>
    <property type="molecule type" value="Genomic_DNA"/>
</dbReference>
<dbReference type="Pfam" id="PF08241">
    <property type="entry name" value="Methyltransf_11"/>
    <property type="match status" value="1"/>
</dbReference>
<dbReference type="SUPFAM" id="SSF53335">
    <property type="entry name" value="S-adenosyl-L-methionine-dependent methyltransferases"/>
    <property type="match status" value="1"/>
</dbReference>
<evidence type="ECO:0000313" key="3">
    <source>
        <dbReference type="Proteomes" id="UP000246104"/>
    </source>
</evidence>
<sequence length="312" mass="35349">MSQGLAEAYDKQTVADVFLRYTQNRRLLEILASYIGNGSEDYHIDVGFSGRLALFSCLARDLCVVNLSQAQLDLGLSLLKELIAYYEQYRDIQNDSSKTPASFERALPAGSAEDIKSLVNEQIEIIARTGKTPRAPRTLNAYRQLFEFKTESLTDSTFHTLSMIDVTVHIKDLAPIFREINRVLIPGGVAIVTFYAPSSDAERENNATKYVDQIFYELCAEFSVPFGMIYEKEGGTLYPSRLYQEIAKRHSIDLAESLTKQHWLDLPFFQLHTEEEINHFIQQSGLLTDAIETVPGGMFPAYRRVAIVEKPR</sequence>
<dbReference type="Gene3D" id="3.40.50.150">
    <property type="entry name" value="Vaccinia Virus protein VP39"/>
    <property type="match status" value="1"/>
</dbReference>
<comment type="caution">
    <text evidence="2">The sequence shown here is derived from an EMBL/GenBank/DDBJ whole genome shotgun (WGS) entry which is preliminary data.</text>
</comment>
<accession>A0A317JP41</accession>